<dbReference type="InterPro" id="IPR013806">
    <property type="entry name" value="Kringle-like"/>
</dbReference>
<dbReference type="PROSITE" id="PS00021">
    <property type="entry name" value="KRINGLE_1"/>
    <property type="match status" value="1"/>
</dbReference>
<keyword evidence="9 13" id="KW-1015">Disulfide bond</keyword>
<comment type="subcellular location">
    <subcellularLocation>
        <location evidence="1">Secreted</location>
    </subcellularLocation>
</comment>
<dbReference type="FunFam" id="2.40.10.10:FF:000004">
    <property type="entry name" value="Tryptase gamma 1"/>
    <property type="match status" value="1"/>
</dbReference>
<dbReference type="SMART" id="SM00130">
    <property type="entry name" value="KR"/>
    <property type="match status" value="1"/>
</dbReference>
<dbReference type="InterPro" id="IPR001254">
    <property type="entry name" value="Trypsin_dom"/>
</dbReference>
<accession>A0AAD6BD12</accession>
<evidence type="ECO:0000256" key="9">
    <source>
        <dbReference type="ARBA" id="ARBA00023157"/>
    </source>
</evidence>
<evidence type="ECO:0000259" key="19">
    <source>
        <dbReference type="PROSITE" id="PS50240"/>
    </source>
</evidence>
<feature type="domain" description="Peptidase S1" evidence="19">
    <location>
        <begin position="286"/>
        <end position="507"/>
    </location>
</feature>
<protein>
    <recommendedName>
        <fullName evidence="12">trypsin</fullName>
        <ecNumber evidence="12">3.4.21.4</ecNumber>
    </recommendedName>
</protein>
<sequence>MALRVKHSTMLTAGALLICLSALSVHGQHAITLDDMYVDYGYDYTTDSPNTFFDVGDWLFDLMEESNSCDPNPCNNAGSCQSISDTAFKCYCLEPYIGNRCQKVRNVCENVRCGRGGNCVLNVKNHPYYECKCRPPYHGTNCSSLPSSVCEPNPCQNGGSCRKGNRRLRCFCPDGFTGRFCEIAPTDCYEGNGETYRGVVSMADGQECLDWHSYFIVSNGEDPFTMYSNFTGLELNNYCRNPDGDDKPWCFTKQDNTAPPTPLKPVPGSAQFSQCGKSRPDSRIRIHGGIKTSPGAHPWQVSVQIKPKGSNVQFGHFCGGSLLSSCWVLTAAHCIKSNLDYQVVMGGVNISKQEGMDQTIPVIQTIVHENYRSTSEAAYNDIALLKLQVTDSPYCANETLFVKAVCLPDQAFPAGKECVISGWGATETKKISSQLLTARVLLISDEKCKNLDGYRNGDSGGPLVCEKNGTQYISGVVSWGVGCAVRNQPGVYASVHAFTDWIQNEMMTIIVQ</sequence>
<evidence type="ECO:0000256" key="13">
    <source>
        <dbReference type="PROSITE-ProRule" id="PRU00076"/>
    </source>
</evidence>
<feature type="disulfide bond" evidence="13">
    <location>
        <begin position="92"/>
        <end position="101"/>
    </location>
</feature>
<dbReference type="Pfam" id="PF00089">
    <property type="entry name" value="Trypsin"/>
    <property type="match status" value="1"/>
</dbReference>
<dbReference type="AlphaFoldDB" id="A0AAD6BD12"/>
<keyword evidence="6" id="KW-0677">Repeat</keyword>
<evidence type="ECO:0000256" key="12">
    <source>
        <dbReference type="ARBA" id="ARBA00038868"/>
    </source>
</evidence>
<dbReference type="InterPro" id="IPR001314">
    <property type="entry name" value="Peptidase_S1A"/>
</dbReference>
<feature type="disulfide bond" evidence="13">
    <location>
        <begin position="172"/>
        <end position="181"/>
    </location>
</feature>
<feature type="domain" description="EGF-like" evidence="17">
    <location>
        <begin position="146"/>
        <end position="182"/>
    </location>
</feature>
<organism evidence="20 21">
    <name type="scientific">Pogonophryne albipinna</name>
    <dbReference type="NCBI Taxonomy" id="1090488"/>
    <lineage>
        <taxon>Eukaryota</taxon>
        <taxon>Metazoa</taxon>
        <taxon>Chordata</taxon>
        <taxon>Craniata</taxon>
        <taxon>Vertebrata</taxon>
        <taxon>Euteleostomi</taxon>
        <taxon>Actinopterygii</taxon>
        <taxon>Neopterygii</taxon>
        <taxon>Teleostei</taxon>
        <taxon>Neoteleostei</taxon>
        <taxon>Acanthomorphata</taxon>
        <taxon>Eupercaria</taxon>
        <taxon>Perciformes</taxon>
        <taxon>Notothenioidei</taxon>
        <taxon>Pogonophryne</taxon>
    </lineage>
</organism>
<feature type="domain" description="EGF-like" evidence="17">
    <location>
        <begin position="104"/>
        <end position="143"/>
    </location>
</feature>
<feature type="chain" id="PRO_5042021978" description="trypsin" evidence="16">
    <location>
        <begin position="28"/>
        <end position="512"/>
    </location>
</feature>
<comment type="catalytic activity">
    <reaction evidence="11">
        <text>Preferential cleavage: Arg-|-Xaa, Lys-|-Xaa.</text>
        <dbReference type="EC" id="3.4.21.4"/>
    </reaction>
</comment>
<feature type="disulfide bond" evidence="13">
    <location>
        <begin position="133"/>
        <end position="142"/>
    </location>
</feature>
<evidence type="ECO:0000259" key="17">
    <source>
        <dbReference type="PROSITE" id="PS50026"/>
    </source>
</evidence>
<evidence type="ECO:0000256" key="8">
    <source>
        <dbReference type="ARBA" id="ARBA00022825"/>
    </source>
</evidence>
<dbReference type="CDD" id="cd00054">
    <property type="entry name" value="EGF_CA"/>
    <property type="match status" value="1"/>
</dbReference>
<dbReference type="FunFam" id="2.10.25.10:FF:000045">
    <property type="entry name" value="Slit guidance ligand 2"/>
    <property type="match status" value="1"/>
</dbReference>
<dbReference type="InterPro" id="IPR050127">
    <property type="entry name" value="Serine_Proteases_S1"/>
</dbReference>
<name>A0AAD6BD12_9TELE</name>
<dbReference type="InterPro" id="IPR000001">
    <property type="entry name" value="Kringle"/>
</dbReference>
<feature type="signal peptide" evidence="16">
    <location>
        <begin position="1"/>
        <end position="27"/>
    </location>
</feature>
<dbReference type="PROSITE" id="PS50070">
    <property type="entry name" value="KRINGLE_2"/>
    <property type="match status" value="1"/>
</dbReference>
<feature type="domain" description="Kringle" evidence="18">
    <location>
        <begin position="187"/>
        <end position="275"/>
    </location>
</feature>
<keyword evidence="10" id="KW-0325">Glycoprotein</keyword>
<keyword evidence="8" id="KW-0720">Serine protease</keyword>
<dbReference type="PANTHER" id="PTHR24264">
    <property type="entry name" value="TRYPSIN-RELATED"/>
    <property type="match status" value="1"/>
</dbReference>
<dbReference type="GO" id="GO:0005615">
    <property type="term" value="C:extracellular space"/>
    <property type="evidence" value="ECO:0007669"/>
    <property type="project" value="TreeGrafter"/>
</dbReference>
<keyword evidence="2" id="KW-0964">Secreted</keyword>
<dbReference type="PRINTS" id="PR00018">
    <property type="entry name" value="KRINGLE"/>
</dbReference>
<dbReference type="InterPro" id="IPR000742">
    <property type="entry name" value="EGF"/>
</dbReference>
<dbReference type="PROSITE" id="PS00022">
    <property type="entry name" value="EGF_1"/>
    <property type="match status" value="3"/>
</dbReference>
<dbReference type="Gene3D" id="2.40.10.10">
    <property type="entry name" value="Trypsin-like serine proteases"/>
    <property type="match status" value="1"/>
</dbReference>
<dbReference type="PROSITE" id="PS00134">
    <property type="entry name" value="TRYPSIN_HIS"/>
    <property type="match status" value="1"/>
</dbReference>
<evidence type="ECO:0000256" key="5">
    <source>
        <dbReference type="ARBA" id="ARBA00022670"/>
    </source>
</evidence>
<dbReference type="InterPro" id="IPR009003">
    <property type="entry name" value="Peptidase_S1_PA"/>
</dbReference>
<evidence type="ECO:0000256" key="4">
    <source>
        <dbReference type="ARBA" id="ARBA00022572"/>
    </source>
</evidence>
<evidence type="ECO:0000313" key="20">
    <source>
        <dbReference type="EMBL" id="KAJ4941223.1"/>
    </source>
</evidence>
<dbReference type="GO" id="GO:0004252">
    <property type="term" value="F:serine-type endopeptidase activity"/>
    <property type="evidence" value="ECO:0007669"/>
    <property type="project" value="UniProtKB-EC"/>
</dbReference>
<dbReference type="GO" id="GO:0006508">
    <property type="term" value="P:proteolysis"/>
    <property type="evidence" value="ECO:0007669"/>
    <property type="project" value="UniProtKB-KW"/>
</dbReference>
<dbReference type="SMART" id="SM00020">
    <property type="entry name" value="Tryp_SPc"/>
    <property type="match status" value="1"/>
</dbReference>
<dbReference type="PROSITE" id="PS01186">
    <property type="entry name" value="EGF_2"/>
    <property type="match status" value="3"/>
</dbReference>
<dbReference type="Gene3D" id="2.10.25.10">
    <property type="entry name" value="Laminin"/>
    <property type="match status" value="2"/>
</dbReference>
<dbReference type="Pfam" id="PF00008">
    <property type="entry name" value="EGF"/>
    <property type="match status" value="2"/>
</dbReference>
<feature type="region of interest" description="Disordered" evidence="15">
    <location>
        <begin position="260"/>
        <end position="280"/>
    </location>
</feature>
<dbReference type="PROSITE" id="PS50026">
    <property type="entry name" value="EGF_3"/>
    <property type="match status" value="3"/>
</dbReference>
<comment type="caution">
    <text evidence="13">Lacks conserved residue(s) required for the propagation of feature annotation.</text>
</comment>
<reference evidence="20" key="1">
    <citation type="submission" date="2022-11" db="EMBL/GenBank/DDBJ databases">
        <title>Chromosome-level genome of Pogonophryne albipinna.</title>
        <authorList>
            <person name="Jo E."/>
        </authorList>
    </citation>
    <scope>NUCLEOTIDE SEQUENCE</scope>
    <source>
        <strain evidence="20">SGF0006</strain>
        <tissue evidence="20">Muscle</tissue>
    </source>
</reference>
<keyword evidence="4 14" id="KW-0420">Kringle</keyword>
<evidence type="ECO:0000256" key="16">
    <source>
        <dbReference type="SAM" id="SignalP"/>
    </source>
</evidence>
<keyword evidence="16" id="KW-0732">Signal</keyword>
<keyword evidence="7" id="KW-0378">Hydrolase</keyword>
<dbReference type="PANTHER" id="PTHR24264:SF40">
    <property type="entry name" value="HYALURONAN-BINDING PROTEIN 2"/>
    <property type="match status" value="1"/>
</dbReference>
<dbReference type="InterPro" id="IPR038178">
    <property type="entry name" value="Kringle_sf"/>
</dbReference>
<dbReference type="Proteomes" id="UP001219934">
    <property type="component" value="Unassembled WGS sequence"/>
</dbReference>
<keyword evidence="5" id="KW-0645">Protease</keyword>
<evidence type="ECO:0000256" key="2">
    <source>
        <dbReference type="ARBA" id="ARBA00022525"/>
    </source>
</evidence>
<dbReference type="SUPFAM" id="SSF57440">
    <property type="entry name" value="Kringle-like"/>
    <property type="match status" value="1"/>
</dbReference>
<evidence type="ECO:0000256" key="7">
    <source>
        <dbReference type="ARBA" id="ARBA00022801"/>
    </source>
</evidence>
<keyword evidence="21" id="KW-1185">Reference proteome</keyword>
<evidence type="ECO:0000259" key="18">
    <source>
        <dbReference type="PROSITE" id="PS50070"/>
    </source>
</evidence>
<dbReference type="InterPro" id="IPR043504">
    <property type="entry name" value="Peptidase_S1_PA_chymotrypsin"/>
</dbReference>
<dbReference type="EMBL" id="JAPTMU010000007">
    <property type="protein sequence ID" value="KAJ4941223.1"/>
    <property type="molecule type" value="Genomic_DNA"/>
</dbReference>
<dbReference type="PROSITE" id="PS50240">
    <property type="entry name" value="TRYPSIN_DOM"/>
    <property type="match status" value="1"/>
</dbReference>
<evidence type="ECO:0000313" key="21">
    <source>
        <dbReference type="Proteomes" id="UP001219934"/>
    </source>
</evidence>
<dbReference type="SUPFAM" id="SSF50494">
    <property type="entry name" value="Trypsin-like serine proteases"/>
    <property type="match status" value="1"/>
</dbReference>
<feature type="domain" description="EGF-like" evidence="17">
    <location>
        <begin position="65"/>
        <end position="102"/>
    </location>
</feature>
<dbReference type="SUPFAM" id="SSF57196">
    <property type="entry name" value="EGF/Laminin"/>
    <property type="match status" value="1"/>
</dbReference>
<evidence type="ECO:0000256" key="14">
    <source>
        <dbReference type="PROSITE-ProRule" id="PRU00121"/>
    </source>
</evidence>
<dbReference type="InterPro" id="IPR018114">
    <property type="entry name" value="TRYPSIN_HIS"/>
</dbReference>
<evidence type="ECO:0000256" key="10">
    <source>
        <dbReference type="ARBA" id="ARBA00023180"/>
    </source>
</evidence>
<gene>
    <name evidence="20" type="ORF">JOQ06_027510</name>
</gene>
<dbReference type="PRINTS" id="PR00722">
    <property type="entry name" value="CHYMOTRYPSIN"/>
</dbReference>
<dbReference type="SMART" id="SM00181">
    <property type="entry name" value="EGF"/>
    <property type="match status" value="3"/>
</dbReference>
<keyword evidence="3 13" id="KW-0245">EGF-like domain</keyword>
<proteinExistence type="predicted"/>
<dbReference type="GO" id="GO:0007399">
    <property type="term" value="P:nervous system development"/>
    <property type="evidence" value="ECO:0007669"/>
    <property type="project" value="UniProtKB-ARBA"/>
</dbReference>
<dbReference type="EC" id="3.4.21.4" evidence="12"/>
<evidence type="ECO:0000256" key="11">
    <source>
        <dbReference type="ARBA" id="ARBA00036320"/>
    </source>
</evidence>
<comment type="caution">
    <text evidence="20">The sequence shown here is derived from an EMBL/GenBank/DDBJ whole genome shotgun (WGS) entry which is preliminary data.</text>
</comment>
<dbReference type="Gene3D" id="2.40.20.10">
    <property type="entry name" value="Plasminogen Kringle 4"/>
    <property type="match status" value="1"/>
</dbReference>
<dbReference type="InterPro" id="IPR018056">
    <property type="entry name" value="Kringle_CS"/>
</dbReference>
<dbReference type="Pfam" id="PF00051">
    <property type="entry name" value="Kringle"/>
    <property type="match status" value="1"/>
</dbReference>
<evidence type="ECO:0000256" key="3">
    <source>
        <dbReference type="ARBA" id="ARBA00022536"/>
    </source>
</evidence>
<evidence type="ECO:0000256" key="6">
    <source>
        <dbReference type="ARBA" id="ARBA00022737"/>
    </source>
</evidence>
<evidence type="ECO:0000256" key="1">
    <source>
        <dbReference type="ARBA" id="ARBA00004613"/>
    </source>
</evidence>
<dbReference type="CDD" id="cd00190">
    <property type="entry name" value="Tryp_SPc"/>
    <property type="match status" value="1"/>
</dbReference>
<evidence type="ECO:0000256" key="15">
    <source>
        <dbReference type="SAM" id="MobiDB-lite"/>
    </source>
</evidence>